<evidence type="ECO:0000256" key="1">
    <source>
        <dbReference type="SAM" id="MobiDB-lite"/>
    </source>
</evidence>
<feature type="compositionally biased region" description="Gly residues" evidence="1">
    <location>
        <begin position="1"/>
        <end position="11"/>
    </location>
</feature>
<dbReference type="AlphaFoldDB" id="A0A117R7U6"/>
<organism evidence="2 3">
    <name type="scientific">Streptomyces griseoruber</name>
    <dbReference type="NCBI Taxonomy" id="1943"/>
    <lineage>
        <taxon>Bacteria</taxon>
        <taxon>Bacillati</taxon>
        <taxon>Actinomycetota</taxon>
        <taxon>Actinomycetes</taxon>
        <taxon>Kitasatosporales</taxon>
        <taxon>Streptomycetaceae</taxon>
        <taxon>Streptomyces</taxon>
    </lineage>
</organism>
<evidence type="ECO:0000313" key="2">
    <source>
        <dbReference type="EMBL" id="KUN75930.1"/>
    </source>
</evidence>
<comment type="caution">
    <text evidence="2">The sequence shown here is derived from an EMBL/GenBank/DDBJ whole genome shotgun (WGS) entry which is preliminary data.</text>
</comment>
<sequence length="65" mass="6901">MPAESGYGGLTTGAVAARAGVSTATRCHREPDRGERTERPASPSARQRRIHLWAVARETPLSAAT</sequence>
<proteinExistence type="predicted"/>
<reference evidence="2 3" key="1">
    <citation type="submission" date="2015-10" db="EMBL/GenBank/DDBJ databases">
        <title>Draft genome sequence of Streptomyces griseoruber DSM 40281, type strain for the species Streptomyces griseoruber.</title>
        <authorList>
            <person name="Ruckert C."/>
            <person name="Winkler A."/>
            <person name="Kalinowski J."/>
            <person name="Kampfer P."/>
            <person name="Glaeser S."/>
        </authorList>
    </citation>
    <scope>NUCLEOTIDE SEQUENCE [LARGE SCALE GENOMIC DNA]</scope>
    <source>
        <strain evidence="2 3">DSM 40281</strain>
    </source>
</reference>
<accession>A0A117R7U6</accession>
<dbReference type="Proteomes" id="UP000052982">
    <property type="component" value="Unassembled WGS sequence"/>
</dbReference>
<feature type="compositionally biased region" description="Basic and acidic residues" evidence="1">
    <location>
        <begin position="27"/>
        <end position="39"/>
    </location>
</feature>
<dbReference type="EMBL" id="LMWW01000072">
    <property type="protein sequence ID" value="KUN75930.1"/>
    <property type="molecule type" value="Genomic_DNA"/>
</dbReference>
<keyword evidence="3" id="KW-1185">Reference proteome</keyword>
<name>A0A117R7U6_9ACTN</name>
<feature type="region of interest" description="Disordered" evidence="1">
    <location>
        <begin position="1"/>
        <end position="49"/>
    </location>
</feature>
<evidence type="ECO:0000313" key="3">
    <source>
        <dbReference type="Proteomes" id="UP000052982"/>
    </source>
</evidence>
<gene>
    <name evidence="2" type="ORF">AQJ64_40365</name>
</gene>
<protein>
    <submittedName>
        <fullName evidence="2">Uncharacterized protein</fullName>
    </submittedName>
</protein>